<dbReference type="Proteomes" id="UP000254150">
    <property type="component" value="Unassembled WGS sequence"/>
</dbReference>
<accession>A0A380NCD4</accession>
<dbReference type="InterPro" id="IPR000026">
    <property type="entry name" value="N1-like"/>
</dbReference>
<reference evidence="3 4" key="1">
    <citation type="submission" date="2018-06" db="EMBL/GenBank/DDBJ databases">
        <authorList>
            <consortium name="Pathogen Informatics"/>
            <person name="Doyle S."/>
        </authorList>
    </citation>
    <scope>NUCLEOTIDE SEQUENCE [LARGE SCALE GENOMIC DNA]</scope>
    <source>
        <strain evidence="3 4">NCTC7807</strain>
    </source>
</reference>
<dbReference type="GO" id="GO:0004521">
    <property type="term" value="F:RNA endonuclease activity"/>
    <property type="evidence" value="ECO:0007669"/>
    <property type="project" value="InterPro"/>
</dbReference>
<proteinExistence type="predicted"/>
<sequence length="151" mass="16858">MLPRCDSITAMSVRSRHLRALFRVSLTALLCALLALLTGCSAERGGTSSGGGPVPAWAEGMDTVREERLPAEARDTLRLIDQGGPFPYAKDGSVFGNYEKLLPERKRGHYREYTVKTPGSRDRGARRLVTGREDEIYWTEDHYASFRAVLR</sequence>
<evidence type="ECO:0000313" key="4">
    <source>
        <dbReference type="Proteomes" id="UP000254150"/>
    </source>
</evidence>
<dbReference type="AlphaFoldDB" id="A0A380NCD4"/>
<dbReference type="GO" id="GO:0003723">
    <property type="term" value="F:RNA binding"/>
    <property type="evidence" value="ECO:0007669"/>
    <property type="project" value="InterPro"/>
</dbReference>
<name>A0A380NCD4_STRGR</name>
<gene>
    <name evidence="3" type="primary">rnaSA3_1</name>
    <name evidence="3" type="ORF">NCTC7807_02142</name>
</gene>
<organism evidence="3 4">
    <name type="scientific">Streptomyces griseus</name>
    <dbReference type="NCBI Taxonomy" id="1911"/>
    <lineage>
        <taxon>Bacteria</taxon>
        <taxon>Bacillati</taxon>
        <taxon>Actinomycetota</taxon>
        <taxon>Actinomycetes</taxon>
        <taxon>Kitasatosporales</taxon>
        <taxon>Streptomycetaceae</taxon>
        <taxon>Streptomyces</taxon>
    </lineage>
</organism>
<protein>
    <submittedName>
        <fullName evidence="3">Guanyl-specific ribonuclease Sa3</fullName>
        <ecNumber evidence="3">3.1.27.3</ecNumber>
    </submittedName>
</protein>
<keyword evidence="2 3" id="KW-0378">Hydrolase</keyword>
<dbReference type="Gene3D" id="3.10.450.30">
    <property type="entry name" value="Microbial ribonucleases"/>
    <property type="match status" value="1"/>
</dbReference>
<evidence type="ECO:0000256" key="1">
    <source>
        <dbReference type="ARBA" id="ARBA00022722"/>
    </source>
</evidence>
<evidence type="ECO:0000256" key="2">
    <source>
        <dbReference type="ARBA" id="ARBA00022801"/>
    </source>
</evidence>
<dbReference type="GO" id="GO:0016787">
    <property type="term" value="F:hydrolase activity"/>
    <property type="evidence" value="ECO:0007669"/>
    <property type="project" value="UniProtKB-KW"/>
</dbReference>
<dbReference type="Pfam" id="PF00545">
    <property type="entry name" value="Ribonuclease"/>
    <property type="match status" value="1"/>
</dbReference>
<keyword evidence="1" id="KW-0540">Nuclease</keyword>
<dbReference type="InterPro" id="IPR016191">
    <property type="entry name" value="Ribonuclease/ribotoxin"/>
</dbReference>
<dbReference type="SUPFAM" id="SSF53933">
    <property type="entry name" value="Microbial ribonucleases"/>
    <property type="match status" value="1"/>
</dbReference>
<dbReference type="EC" id="3.1.27.3" evidence="3"/>
<evidence type="ECO:0000313" key="3">
    <source>
        <dbReference type="EMBL" id="SUP36008.1"/>
    </source>
</evidence>
<dbReference type="EMBL" id="UHID01000005">
    <property type="protein sequence ID" value="SUP36008.1"/>
    <property type="molecule type" value="Genomic_DNA"/>
</dbReference>